<dbReference type="Proteomes" id="UP000254051">
    <property type="component" value="Unassembled WGS sequence"/>
</dbReference>
<gene>
    <name evidence="1" type="ORF">SAMN05216529_102488</name>
</gene>
<reference evidence="2" key="1">
    <citation type="submission" date="2017-07" db="EMBL/GenBank/DDBJ databases">
        <authorList>
            <person name="Varghese N."/>
            <person name="Submissions S."/>
        </authorList>
    </citation>
    <scope>NUCLEOTIDE SEQUENCE [LARGE SCALE GENOMIC DNA]</scope>
    <source>
        <strain evidence="2">NLAE-zl-C134</strain>
    </source>
</reference>
<dbReference type="EMBL" id="UHJJ01000002">
    <property type="protein sequence ID" value="SUQ13268.1"/>
    <property type="molecule type" value="Genomic_DNA"/>
</dbReference>
<proteinExistence type="predicted"/>
<keyword evidence="2" id="KW-1185">Reference proteome</keyword>
<name>A0A316A2D3_9FIRM</name>
<evidence type="ECO:0000313" key="2">
    <source>
        <dbReference type="Proteomes" id="UP000254051"/>
    </source>
</evidence>
<evidence type="ECO:0000313" key="1">
    <source>
        <dbReference type="EMBL" id="SUQ13268.1"/>
    </source>
</evidence>
<sequence length="123" mass="13632">MFAPVRLSTRFSISLSTCASSTCKAVIFGLPQAHRQGSTSAPETNFVQELKQDLEFVSSIEGSAQKKQVALYCRRLGIDYTKLTDVEFEIMMRVLQKSRQEAGQKKTEMTGQGLCGKINGNTF</sequence>
<dbReference type="AlphaFoldDB" id="A0A316A2D3"/>
<organism evidence="1 2">
    <name type="scientific">Faecalicatena contorta</name>
    <dbReference type="NCBI Taxonomy" id="39482"/>
    <lineage>
        <taxon>Bacteria</taxon>
        <taxon>Bacillati</taxon>
        <taxon>Bacillota</taxon>
        <taxon>Clostridia</taxon>
        <taxon>Lachnospirales</taxon>
        <taxon>Lachnospiraceae</taxon>
        <taxon>Faecalicatena</taxon>
    </lineage>
</organism>
<protein>
    <submittedName>
        <fullName evidence="1">Uncharacterized protein</fullName>
    </submittedName>
</protein>
<accession>A0A316A2D3</accession>